<protein>
    <recommendedName>
        <fullName evidence="1">DUF1990 domain-containing protein</fullName>
    </recommendedName>
</protein>
<comment type="caution">
    <text evidence="2">The sequence shown here is derived from an EMBL/GenBank/DDBJ whole genome shotgun (WGS) entry which is preliminary data.</text>
</comment>
<reference evidence="3" key="1">
    <citation type="journal article" date="2019" name="Int. J. Syst. Evol. Microbiol.">
        <title>The Global Catalogue of Microorganisms (GCM) 10K type strain sequencing project: providing services to taxonomists for standard genome sequencing and annotation.</title>
        <authorList>
            <consortium name="The Broad Institute Genomics Platform"/>
            <consortium name="The Broad Institute Genome Sequencing Center for Infectious Disease"/>
            <person name="Wu L."/>
            <person name="Ma J."/>
        </authorList>
    </citation>
    <scope>NUCLEOTIDE SEQUENCE [LARGE SCALE GENOMIC DNA]</scope>
    <source>
        <strain evidence="3">JCM 18303</strain>
    </source>
</reference>
<dbReference type="PANTHER" id="PTHR34202:SF1">
    <property type="entry name" value="UPF0548 PROTEIN"/>
    <property type="match status" value="1"/>
</dbReference>
<dbReference type="Proteomes" id="UP001428817">
    <property type="component" value="Unassembled WGS sequence"/>
</dbReference>
<name>A0ABP9Q9D1_9PSEU</name>
<evidence type="ECO:0000313" key="2">
    <source>
        <dbReference type="EMBL" id="GAA5158540.1"/>
    </source>
</evidence>
<accession>A0ABP9Q9D1</accession>
<organism evidence="2 3">
    <name type="scientific">Pseudonocardia eucalypti</name>
    <dbReference type="NCBI Taxonomy" id="648755"/>
    <lineage>
        <taxon>Bacteria</taxon>
        <taxon>Bacillati</taxon>
        <taxon>Actinomycetota</taxon>
        <taxon>Actinomycetes</taxon>
        <taxon>Pseudonocardiales</taxon>
        <taxon>Pseudonocardiaceae</taxon>
        <taxon>Pseudonocardia</taxon>
    </lineage>
</organism>
<sequence>MSDRLRRRYPSAEEARLTYPHAGRTRDLVFGDVSPPVAPEGYHLVRRTATLGHGDAAFARARERLWGWAAQRRAGAVIHPPDTPPAEGLTVLVAPGIGPLRLLVPCRVVWTVDEPDRVGFGYGTLPGHPVSGEEAFVARRDPSGEVRGTILAFSRPATWYTRMAGPAGRAVQRFATTQYLAALR</sequence>
<gene>
    <name evidence="2" type="ORF">GCM10023321_38480</name>
</gene>
<evidence type="ECO:0000313" key="3">
    <source>
        <dbReference type="Proteomes" id="UP001428817"/>
    </source>
</evidence>
<dbReference type="Pfam" id="PF09348">
    <property type="entry name" value="DUF1990"/>
    <property type="match status" value="1"/>
</dbReference>
<dbReference type="PIRSF" id="PIRSF010260">
    <property type="entry name" value="UCP010260"/>
    <property type="match status" value="1"/>
</dbReference>
<dbReference type="RefSeq" id="WP_185059076.1">
    <property type="nucleotide sequence ID" value="NZ_BAABJP010000015.1"/>
</dbReference>
<dbReference type="EMBL" id="BAABJP010000015">
    <property type="protein sequence ID" value="GAA5158540.1"/>
    <property type="molecule type" value="Genomic_DNA"/>
</dbReference>
<proteinExistence type="predicted"/>
<dbReference type="PANTHER" id="PTHR34202">
    <property type="entry name" value="UPF0548 PROTEIN"/>
    <property type="match status" value="1"/>
</dbReference>
<dbReference type="InterPro" id="IPR014457">
    <property type="entry name" value="UCP010260"/>
</dbReference>
<keyword evidence="3" id="KW-1185">Reference proteome</keyword>
<feature type="domain" description="DUF1990" evidence="1">
    <location>
        <begin position="37"/>
        <end position="181"/>
    </location>
</feature>
<dbReference type="InterPro" id="IPR018960">
    <property type="entry name" value="DUF1990"/>
</dbReference>
<evidence type="ECO:0000259" key="1">
    <source>
        <dbReference type="Pfam" id="PF09348"/>
    </source>
</evidence>